<name>A0A448YJM6_BRENA</name>
<gene>
    <name evidence="1" type="ORF">BRENAR_LOCUS1880</name>
</gene>
<dbReference type="EMBL" id="CAACVR010000010">
    <property type="protein sequence ID" value="VEU21145.1"/>
    <property type="molecule type" value="Genomic_DNA"/>
</dbReference>
<keyword evidence="2" id="KW-1185">Reference proteome</keyword>
<evidence type="ECO:0000313" key="1">
    <source>
        <dbReference type="EMBL" id="VEU21145.1"/>
    </source>
</evidence>
<dbReference type="Proteomes" id="UP000290900">
    <property type="component" value="Unassembled WGS sequence"/>
</dbReference>
<dbReference type="InterPro" id="IPR027417">
    <property type="entry name" value="P-loop_NTPase"/>
</dbReference>
<protein>
    <submittedName>
        <fullName evidence="1">DEKNAAE102112</fullName>
    </submittedName>
</protein>
<accession>A0A448YJM6</accession>
<proteinExistence type="predicted"/>
<organism evidence="1 2">
    <name type="scientific">Brettanomyces naardenensis</name>
    <name type="common">Yeast</name>
    <dbReference type="NCBI Taxonomy" id="13370"/>
    <lineage>
        <taxon>Eukaryota</taxon>
        <taxon>Fungi</taxon>
        <taxon>Dikarya</taxon>
        <taxon>Ascomycota</taxon>
        <taxon>Saccharomycotina</taxon>
        <taxon>Pichiomycetes</taxon>
        <taxon>Pichiales</taxon>
        <taxon>Pichiaceae</taxon>
        <taxon>Brettanomyces</taxon>
    </lineage>
</organism>
<evidence type="ECO:0000313" key="2">
    <source>
        <dbReference type="Proteomes" id="UP000290900"/>
    </source>
</evidence>
<dbReference type="AlphaFoldDB" id="A0A448YJM6"/>
<reference evidence="1 2" key="1">
    <citation type="submission" date="2018-12" db="EMBL/GenBank/DDBJ databases">
        <authorList>
            <person name="Tiukova I."/>
            <person name="Dainat J."/>
        </authorList>
    </citation>
    <scope>NUCLEOTIDE SEQUENCE [LARGE SCALE GENOMIC DNA]</scope>
</reference>
<dbReference type="OrthoDB" id="3996574at2759"/>
<sequence length="204" mass="23214">MNILRKHVREVKLSDVLVPPALSFKVPSVDKYDGLEVITKGSEEDVPVYVQMHVSDTRQWLSFLKDILIEEHANANGGLALFVDCAFQLGSTSLRNTFLNEVFNEFGGESSDQSLFNRVIVWNDISTLNEINAKLSSLVANIDEERLDYGLDYVVISNLSVFYWQMRESNDYSDLVAFHEVCKEVSRTYRCNVISALSFLEGMR</sequence>
<dbReference type="Gene3D" id="3.40.50.300">
    <property type="entry name" value="P-loop containing nucleotide triphosphate hydrolases"/>
    <property type="match status" value="1"/>
</dbReference>
<dbReference type="InParanoid" id="A0A448YJM6"/>